<keyword evidence="3" id="KW-0233">DNA recombination</keyword>
<feature type="compositionally biased region" description="Basic and acidic residues" evidence="6">
    <location>
        <begin position="169"/>
        <end position="179"/>
    </location>
</feature>
<dbReference type="SMART" id="SM00857">
    <property type="entry name" value="Resolvase"/>
    <property type="match status" value="1"/>
</dbReference>
<dbReference type="PANTHER" id="PTHR30461:SF2">
    <property type="entry name" value="SERINE RECOMBINASE PINE-RELATED"/>
    <property type="match status" value="1"/>
</dbReference>
<dbReference type="Gene3D" id="3.40.50.1390">
    <property type="entry name" value="Resolvase, N-terminal catalytic domain"/>
    <property type="match status" value="1"/>
</dbReference>
<evidence type="ECO:0000256" key="1">
    <source>
        <dbReference type="ARBA" id="ARBA00022908"/>
    </source>
</evidence>
<dbReference type="GO" id="GO:0000150">
    <property type="term" value="F:DNA strand exchange activity"/>
    <property type="evidence" value="ECO:0007669"/>
    <property type="project" value="InterPro"/>
</dbReference>
<dbReference type="InterPro" id="IPR006118">
    <property type="entry name" value="Recombinase_CS"/>
</dbReference>
<evidence type="ECO:0000259" key="7">
    <source>
        <dbReference type="PROSITE" id="PS51736"/>
    </source>
</evidence>
<keyword evidence="9" id="KW-1185">Reference proteome</keyword>
<evidence type="ECO:0000256" key="2">
    <source>
        <dbReference type="ARBA" id="ARBA00023125"/>
    </source>
</evidence>
<evidence type="ECO:0000256" key="6">
    <source>
        <dbReference type="SAM" id="MobiDB-lite"/>
    </source>
</evidence>
<reference evidence="8 9" key="2">
    <citation type="submission" date="2019-02" db="EMBL/GenBank/DDBJ databases">
        <title>'Lichenibacterium ramalinii' gen. nov. sp. nov., 'Lichenibacterium minor' gen. nov. sp. nov.</title>
        <authorList>
            <person name="Pankratov T."/>
        </authorList>
    </citation>
    <scope>NUCLEOTIDE SEQUENCE [LARGE SCALE GENOMIC DNA]</scope>
    <source>
        <strain evidence="8 9">RmlP026</strain>
    </source>
</reference>
<accession>A0A4Q2TXL7</accession>
<dbReference type="Pfam" id="PF00239">
    <property type="entry name" value="Resolvase"/>
    <property type="match status" value="1"/>
</dbReference>
<dbReference type="CDD" id="cd00338">
    <property type="entry name" value="Ser_Recombinase"/>
    <property type="match status" value="1"/>
</dbReference>
<dbReference type="EMBL" id="QYBB01000100">
    <property type="protein sequence ID" value="RYC28852.1"/>
    <property type="molecule type" value="Genomic_DNA"/>
</dbReference>
<proteinExistence type="predicted"/>
<evidence type="ECO:0000256" key="5">
    <source>
        <dbReference type="PROSITE-ProRule" id="PRU10137"/>
    </source>
</evidence>
<dbReference type="InterPro" id="IPR050639">
    <property type="entry name" value="SSR_resolvase"/>
</dbReference>
<comment type="caution">
    <text evidence="8">The sequence shown here is derived from an EMBL/GenBank/DDBJ whole genome shotgun (WGS) entry which is preliminary data.</text>
</comment>
<dbReference type="PANTHER" id="PTHR30461">
    <property type="entry name" value="DNA-INVERTASE FROM LAMBDOID PROPHAGE"/>
    <property type="match status" value="1"/>
</dbReference>
<dbReference type="InterPro" id="IPR006119">
    <property type="entry name" value="Resolv_N"/>
</dbReference>
<organism evidence="8 9">
    <name type="scientific">Lichenibacterium minor</name>
    <dbReference type="NCBI Taxonomy" id="2316528"/>
    <lineage>
        <taxon>Bacteria</taxon>
        <taxon>Pseudomonadati</taxon>
        <taxon>Pseudomonadota</taxon>
        <taxon>Alphaproteobacteria</taxon>
        <taxon>Hyphomicrobiales</taxon>
        <taxon>Lichenihabitantaceae</taxon>
        <taxon>Lichenibacterium</taxon>
    </lineage>
</organism>
<dbReference type="GO" id="GO:0003677">
    <property type="term" value="F:DNA binding"/>
    <property type="evidence" value="ECO:0007669"/>
    <property type="project" value="UniProtKB-KW"/>
</dbReference>
<sequence>MPSGVFVTYCRVSTARQGRSGLGLEAQRAAVKAYLREGEWRIAGEFVEVESGKNADRPELAKALTMARLHRAALVVAKVDRLTRSLAFLSRLLEAGVDVRFCDLPQIEGPTGRFMLQQMAAVAELEAGLIGDRTRKALAAKAAWYATLDEQARQALRSAGKATQLGGDRGARLTAEQRARGRAVRTSQALERALDLAPVIADLRASGAYTLAALAEGLNKDGITASRGGAWSATQVKRVLLKSSVLPSS</sequence>
<reference evidence="8 9" key="1">
    <citation type="submission" date="2018-12" db="EMBL/GenBank/DDBJ databases">
        <authorList>
            <person name="Grouzdev D.S."/>
            <person name="Krutkina M.S."/>
        </authorList>
    </citation>
    <scope>NUCLEOTIDE SEQUENCE [LARGE SCALE GENOMIC DNA]</scope>
    <source>
        <strain evidence="8 9">RmlP026</strain>
    </source>
</reference>
<dbReference type="GO" id="GO:0015074">
    <property type="term" value="P:DNA integration"/>
    <property type="evidence" value="ECO:0007669"/>
    <property type="project" value="UniProtKB-KW"/>
</dbReference>
<feature type="active site" description="O-(5'-phospho-DNA)-serine intermediate" evidence="4 5">
    <location>
        <position position="13"/>
    </location>
</feature>
<dbReference type="InterPro" id="IPR036162">
    <property type="entry name" value="Resolvase-like_N_sf"/>
</dbReference>
<feature type="domain" description="Resolvase/invertase-type recombinase catalytic" evidence="7">
    <location>
        <begin position="5"/>
        <end position="145"/>
    </location>
</feature>
<keyword evidence="2" id="KW-0238">DNA-binding</keyword>
<protein>
    <submittedName>
        <fullName evidence="8">Recombinase family protein</fullName>
    </submittedName>
</protein>
<feature type="region of interest" description="Disordered" evidence="6">
    <location>
        <begin position="160"/>
        <end position="180"/>
    </location>
</feature>
<dbReference type="PROSITE" id="PS51736">
    <property type="entry name" value="RECOMBINASES_3"/>
    <property type="match status" value="1"/>
</dbReference>
<name>A0A4Q2TXL7_9HYPH</name>
<dbReference type="SUPFAM" id="SSF53041">
    <property type="entry name" value="Resolvase-like"/>
    <property type="match status" value="1"/>
</dbReference>
<dbReference type="OrthoDB" id="2290206at2"/>
<dbReference type="PROSITE" id="PS00397">
    <property type="entry name" value="RECOMBINASES_1"/>
    <property type="match status" value="1"/>
</dbReference>
<gene>
    <name evidence="8" type="ORF">D3273_27105</name>
</gene>
<keyword evidence="1" id="KW-0229">DNA integration</keyword>
<evidence type="ECO:0000313" key="8">
    <source>
        <dbReference type="EMBL" id="RYC28852.1"/>
    </source>
</evidence>
<dbReference type="AlphaFoldDB" id="A0A4Q2TXL7"/>
<evidence type="ECO:0000313" key="9">
    <source>
        <dbReference type="Proteomes" id="UP000290759"/>
    </source>
</evidence>
<evidence type="ECO:0000256" key="3">
    <source>
        <dbReference type="ARBA" id="ARBA00023172"/>
    </source>
</evidence>
<dbReference type="Proteomes" id="UP000290759">
    <property type="component" value="Unassembled WGS sequence"/>
</dbReference>
<evidence type="ECO:0000256" key="4">
    <source>
        <dbReference type="PIRSR" id="PIRSR606118-50"/>
    </source>
</evidence>